<reference evidence="1 2" key="1">
    <citation type="submission" date="2024-04" db="EMBL/GenBank/DDBJ databases">
        <title>Phyllosticta paracitricarpa is synonymous to the EU quarantine fungus P. citricarpa based on phylogenomic analyses.</title>
        <authorList>
            <consortium name="Lawrence Berkeley National Laboratory"/>
            <person name="Van Ingen-Buijs V.A."/>
            <person name="Van Westerhoven A.C."/>
            <person name="Haridas S."/>
            <person name="Skiadas P."/>
            <person name="Martin F."/>
            <person name="Groenewald J.Z."/>
            <person name="Crous P.W."/>
            <person name="Seidl M.F."/>
        </authorList>
    </citation>
    <scope>NUCLEOTIDE SEQUENCE [LARGE SCALE GENOMIC DNA]</scope>
    <source>
        <strain evidence="1 2">CBS 123371</strain>
    </source>
</reference>
<sequence length="218" mass="24553">MDYVRVCIPRNLQGTGRHLRNCDKDTFFLHVLRKNIALDRPQIDARLDSDHARKWGPLSMMPRALVVSLSCHSRNGRGHFCAKFASHVSFPFFPSCHSARWSNVGCHVGSMQRRRALAMILRLLCFGQNTSICTGLARLWGAGAAWRRLVWALQFALVPGPLVPATDPPCYGNLHAWPRQIQESTPDCQDTIRLATGYCAHQTHRNFNGLFPSSRTCS</sequence>
<protein>
    <submittedName>
        <fullName evidence="1">Uncharacterized protein</fullName>
    </submittedName>
</protein>
<keyword evidence="2" id="KW-1185">Reference proteome</keyword>
<proteinExistence type="predicted"/>
<dbReference type="Proteomes" id="UP001363622">
    <property type="component" value="Unassembled WGS sequence"/>
</dbReference>
<accession>A0ABR1KNE8</accession>
<evidence type="ECO:0000313" key="1">
    <source>
        <dbReference type="EMBL" id="KAK7517855.1"/>
    </source>
</evidence>
<dbReference type="EMBL" id="JBBPHU010000005">
    <property type="protein sequence ID" value="KAK7517855.1"/>
    <property type="molecule type" value="Genomic_DNA"/>
</dbReference>
<evidence type="ECO:0000313" key="2">
    <source>
        <dbReference type="Proteomes" id="UP001363622"/>
    </source>
</evidence>
<gene>
    <name evidence="1" type="ORF">IWZ03DRAFT_183012</name>
</gene>
<name>A0ABR1KNE8_9PEZI</name>
<comment type="caution">
    <text evidence="1">The sequence shown here is derived from an EMBL/GenBank/DDBJ whole genome shotgun (WGS) entry which is preliminary data.</text>
</comment>
<organism evidence="1 2">
    <name type="scientific">Phyllosticta citriasiana</name>
    <dbReference type="NCBI Taxonomy" id="595635"/>
    <lineage>
        <taxon>Eukaryota</taxon>
        <taxon>Fungi</taxon>
        <taxon>Dikarya</taxon>
        <taxon>Ascomycota</taxon>
        <taxon>Pezizomycotina</taxon>
        <taxon>Dothideomycetes</taxon>
        <taxon>Dothideomycetes incertae sedis</taxon>
        <taxon>Botryosphaeriales</taxon>
        <taxon>Phyllostictaceae</taxon>
        <taxon>Phyllosticta</taxon>
    </lineage>
</organism>